<dbReference type="EMBL" id="CAJVQC010138107">
    <property type="protein sequence ID" value="CAG8843369.1"/>
    <property type="molecule type" value="Genomic_DNA"/>
</dbReference>
<name>A0ACA9SLL9_9GLOM</name>
<sequence>QCCKNEINKQLGRGGESKVILLRQSLKTFLKSVLKEAQSMNGSEEM</sequence>
<dbReference type="Proteomes" id="UP000789920">
    <property type="component" value="Unassembled WGS sequence"/>
</dbReference>
<gene>
    <name evidence="1" type="ORF">RPERSI_LOCUS32730</name>
</gene>
<organism evidence="1 2">
    <name type="scientific">Racocetra persica</name>
    <dbReference type="NCBI Taxonomy" id="160502"/>
    <lineage>
        <taxon>Eukaryota</taxon>
        <taxon>Fungi</taxon>
        <taxon>Fungi incertae sedis</taxon>
        <taxon>Mucoromycota</taxon>
        <taxon>Glomeromycotina</taxon>
        <taxon>Glomeromycetes</taxon>
        <taxon>Diversisporales</taxon>
        <taxon>Gigasporaceae</taxon>
        <taxon>Racocetra</taxon>
    </lineage>
</organism>
<evidence type="ECO:0000313" key="1">
    <source>
        <dbReference type="EMBL" id="CAG8843369.1"/>
    </source>
</evidence>
<feature type="non-terminal residue" evidence="1">
    <location>
        <position position="46"/>
    </location>
</feature>
<proteinExistence type="predicted"/>
<accession>A0ACA9SLL9</accession>
<keyword evidence="2" id="KW-1185">Reference proteome</keyword>
<protein>
    <submittedName>
        <fullName evidence="1">35219_t:CDS:1</fullName>
    </submittedName>
</protein>
<feature type="non-terminal residue" evidence="1">
    <location>
        <position position="1"/>
    </location>
</feature>
<evidence type="ECO:0000313" key="2">
    <source>
        <dbReference type="Proteomes" id="UP000789920"/>
    </source>
</evidence>
<reference evidence="1" key="1">
    <citation type="submission" date="2021-06" db="EMBL/GenBank/DDBJ databases">
        <authorList>
            <person name="Kallberg Y."/>
            <person name="Tangrot J."/>
            <person name="Rosling A."/>
        </authorList>
    </citation>
    <scope>NUCLEOTIDE SEQUENCE</scope>
    <source>
        <strain evidence="1">MA461A</strain>
    </source>
</reference>
<comment type="caution">
    <text evidence="1">The sequence shown here is derived from an EMBL/GenBank/DDBJ whole genome shotgun (WGS) entry which is preliminary data.</text>
</comment>